<dbReference type="EMBL" id="NOZP01000058">
    <property type="protein sequence ID" value="OYD16279.1"/>
    <property type="molecule type" value="Genomic_DNA"/>
</dbReference>
<protein>
    <submittedName>
        <fullName evidence="1">Uncharacterized protein</fullName>
    </submittedName>
</protein>
<organism evidence="1 2">
    <name type="scientific">candidate division WOR-3 bacterium JGI_Cruoil_03_51_56</name>
    <dbReference type="NCBI Taxonomy" id="1973747"/>
    <lineage>
        <taxon>Bacteria</taxon>
        <taxon>Bacteria division WOR-3</taxon>
    </lineage>
</organism>
<dbReference type="AlphaFoldDB" id="A0A235BW00"/>
<sequence length="205" mass="22345">MRRTVFGLLILVAAAGLILTASCQRENALRIVTINDGETLMSDIIDFGEITIEEPGEEPEKYIITQIPQDVVGIELQYVEIGLGLPTLTPYKAHITKIQISYRDAAGTEYDPIVLPVNIVVDAEPEGKKTEKSVFSLVPAQWKERYFSDEAQDAPEDDEYGAVATLTAKITVSGTDDVSGKDVSAEGNADVVIGNYWDDPARLGQ</sequence>
<comment type="caution">
    <text evidence="1">The sequence shown here is derived from an EMBL/GenBank/DDBJ whole genome shotgun (WGS) entry which is preliminary data.</text>
</comment>
<evidence type="ECO:0000313" key="1">
    <source>
        <dbReference type="EMBL" id="OYD16279.1"/>
    </source>
</evidence>
<evidence type="ECO:0000313" key="2">
    <source>
        <dbReference type="Proteomes" id="UP000215559"/>
    </source>
</evidence>
<name>A0A235BW00_UNCW3</name>
<dbReference type="Proteomes" id="UP000215559">
    <property type="component" value="Unassembled WGS sequence"/>
</dbReference>
<accession>A0A235BW00</accession>
<proteinExistence type="predicted"/>
<gene>
    <name evidence="1" type="ORF">CH330_03285</name>
</gene>
<dbReference type="PROSITE" id="PS51257">
    <property type="entry name" value="PROKAR_LIPOPROTEIN"/>
    <property type="match status" value="1"/>
</dbReference>
<reference evidence="1 2" key="1">
    <citation type="submission" date="2017-07" db="EMBL/GenBank/DDBJ databases">
        <title>Recovery of genomes from metagenomes via a dereplication, aggregation, and scoring strategy.</title>
        <authorList>
            <person name="Sieber C.M."/>
            <person name="Probst A.J."/>
            <person name="Sharrar A."/>
            <person name="Thomas B.C."/>
            <person name="Hess M."/>
            <person name="Tringe S.G."/>
            <person name="Banfield J.F."/>
        </authorList>
    </citation>
    <scope>NUCLEOTIDE SEQUENCE [LARGE SCALE GENOMIC DNA]</scope>
    <source>
        <strain evidence="1">JGI_Cruoil_03_51_56</strain>
    </source>
</reference>